<name>A0ABP6XV82_9ACTN</name>
<dbReference type="EMBL" id="BAABDQ010000015">
    <property type="protein sequence ID" value="GAA3573079.1"/>
    <property type="molecule type" value="Genomic_DNA"/>
</dbReference>
<proteinExistence type="predicted"/>
<protein>
    <submittedName>
        <fullName evidence="1">HEXXH motif domain-containing protein</fullName>
    </submittedName>
</protein>
<dbReference type="NCBIfam" id="TIGR04267">
    <property type="entry name" value="mod_HExxH"/>
    <property type="match status" value="1"/>
</dbReference>
<accession>A0ABP6XV82</accession>
<sequence>MNHRRHRISEDVFAELAVGDGGAGAVRQLAAVERSKHLLLLRGVVERAAAIGHPDAAMTAGAYDRLAALQDDAPGPVESVLLYPAVGAWLRSTLLLLDRDPAHADPGRLAAVAAAAAVRARAPLTIEARAGGGSLLLPSVGEAHVPDGPATVRSTPGGAEIISPGGDVTIPEDHSLDLPRWRGLRRLAVTANGRALGLVLDDLDPYRMQADLADRLPAADLPGWRTALERAWEILTTHHPATAAEIQVAHRVLTPLRSPAHGLVSGTASETFGAVGLSAPVDGLTLAATLAHEVQHAKLGALLDVVALVEPDEGRRFYAPWREDPRPASGLLQGAYAYLGVSAFWRRQRAHEPGIHPHSEFARWRAGALGAVDTLMTSGLLTPAGKAFAGHMRRVLAGWRNEPVPPAALARAQEETQRHLTRWRQANGPRVRG</sequence>
<dbReference type="RefSeq" id="WP_345567295.1">
    <property type="nucleotide sequence ID" value="NZ_BAABDQ010000015.1"/>
</dbReference>
<evidence type="ECO:0000313" key="2">
    <source>
        <dbReference type="Proteomes" id="UP001500630"/>
    </source>
</evidence>
<dbReference type="Proteomes" id="UP001500630">
    <property type="component" value="Unassembled WGS sequence"/>
</dbReference>
<reference evidence="2" key="1">
    <citation type="journal article" date="2019" name="Int. J. Syst. Evol. Microbiol.">
        <title>The Global Catalogue of Microorganisms (GCM) 10K type strain sequencing project: providing services to taxonomists for standard genome sequencing and annotation.</title>
        <authorList>
            <consortium name="The Broad Institute Genomics Platform"/>
            <consortium name="The Broad Institute Genome Sequencing Center for Infectious Disease"/>
            <person name="Wu L."/>
            <person name="Ma J."/>
        </authorList>
    </citation>
    <scope>NUCLEOTIDE SEQUENCE [LARGE SCALE GENOMIC DNA]</scope>
    <source>
        <strain evidence="2">JCM 17326</strain>
    </source>
</reference>
<dbReference type="InterPro" id="IPR026337">
    <property type="entry name" value="AKG_HExxH"/>
</dbReference>
<comment type="caution">
    <text evidence="1">The sequence shown here is derived from an EMBL/GenBank/DDBJ whole genome shotgun (WGS) entry which is preliminary data.</text>
</comment>
<evidence type="ECO:0000313" key="1">
    <source>
        <dbReference type="EMBL" id="GAA3573079.1"/>
    </source>
</evidence>
<gene>
    <name evidence="1" type="ORF">GCM10022419_062510</name>
</gene>
<keyword evidence="2" id="KW-1185">Reference proteome</keyword>
<organism evidence="1 2">
    <name type="scientific">Nonomuraea rosea</name>
    <dbReference type="NCBI Taxonomy" id="638574"/>
    <lineage>
        <taxon>Bacteria</taxon>
        <taxon>Bacillati</taxon>
        <taxon>Actinomycetota</taxon>
        <taxon>Actinomycetes</taxon>
        <taxon>Streptosporangiales</taxon>
        <taxon>Streptosporangiaceae</taxon>
        <taxon>Nonomuraea</taxon>
    </lineage>
</organism>